<evidence type="ECO:0000256" key="1">
    <source>
        <dbReference type="SAM" id="SignalP"/>
    </source>
</evidence>
<evidence type="ECO:0000313" key="2">
    <source>
        <dbReference type="EMBL" id="SFJ37327.1"/>
    </source>
</evidence>
<accession>A0A1I3QW36</accession>
<dbReference type="STRING" id="1477437.SAMN05444682_109115"/>
<organism evidence="2 3">
    <name type="scientific">Parapedobacter indicus</name>
    <dbReference type="NCBI Taxonomy" id="1477437"/>
    <lineage>
        <taxon>Bacteria</taxon>
        <taxon>Pseudomonadati</taxon>
        <taxon>Bacteroidota</taxon>
        <taxon>Sphingobacteriia</taxon>
        <taxon>Sphingobacteriales</taxon>
        <taxon>Sphingobacteriaceae</taxon>
        <taxon>Parapedobacter</taxon>
    </lineage>
</organism>
<keyword evidence="3" id="KW-1185">Reference proteome</keyword>
<feature type="chain" id="PRO_5011561023" description="Membrane or secreted protein" evidence="1">
    <location>
        <begin position="21"/>
        <end position="242"/>
    </location>
</feature>
<dbReference type="Gene3D" id="2.40.128.490">
    <property type="entry name" value="Uncharacterised protein PF14869, DUF4488"/>
    <property type="match status" value="1"/>
</dbReference>
<dbReference type="RefSeq" id="WP_090629067.1">
    <property type="nucleotide sequence ID" value="NZ_FOQO01000009.1"/>
</dbReference>
<dbReference type="AlphaFoldDB" id="A0A1I3QW36"/>
<dbReference type="Proteomes" id="UP000198670">
    <property type="component" value="Unassembled WGS sequence"/>
</dbReference>
<dbReference type="EMBL" id="FOQO01000009">
    <property type="protein sequence ID" value="SFJ37327.1"/>
    <property type="molecule type" value="Genomic_DNA"/>
</dbReference>
<dbReference type="OrthoDB" id="706756at2"/>
<feature type="signal peptide" evidence="1">
    <location>
        <begin position="1"/>
        <end position="20"/>
    </location>
</feature>
<protein>
    <recommendedName>
        <fullName evidence="4">Membrane or secreted protein</fullName>
    </recommendedName>
</protein>
<reference evidence="2 3" key="1">
    <citation type="submission" date="2016-10" db="EMBL/GenBank/DDBJ databases">
        <authorList>
            <person name="de Groot N.N."/>
        </authorList>
    </citation>
    <scope>NUCLEOTIDE SEQUENCE [LARGE SCALE GENOMIC DNA]</scope>
    <source>
        <strain evidence="2 3">RK1</strain>
    </source>
</reference>
<evidence type="ECO:0008006" key="4">
    <source>
        <dbReference type="Google" id="ProtNLM"/>
    </source>
</evidence>
<keyword evidence="1" id="KW-0732">Signal</keyword>
<evidence type="ECO:0000313" key="3">
    <source>
        <dbReference type="Proteomes" id="UP000198670"/>
    </source>
</evidence>
<gene>
    <name evidence="2" type="ORF">SAMN05444682_109115</name>
</gene>
<name>A0A1I3QW36_9SPHI</name>
<sequence length="242" mass="26754">MKQIILSLLVACAATPSTWAYQQDALSGAWQTQQGDVIQTAVFVDGYLSHSTYDLQNKKFISTRGGTYTTDGKKLTVTWQYDTDKAASNVQADTWVGQSSTFDVAPGNTLSTDLSGTRATWQRIDSNEGPMAGVWRITGRKQGDEMGQMPLRDRRTLKILSGTRFQWVAINIKTGEFSGTGGGTYTFENGKYTENIEFFSRDNDRVGASLSFDGKIENGSWHHSGLSSAGDPIYEIWDKLEE</sequence>
<proteinExistence type="predicted"/>